<dbReference type="HOGENOM" id="CLU_2748777_0_0_10"/>
<organism evidence="4 5">
    <name type="scientific">Algoriphagus machipongonensis</name>
    <dbReference type="NCBI Taxonomy" id="388413"/>
    <lineage>
        <taxon>Bacteria</taxon>
        <taxon>Pseudomonadati</taxon>
        <taxon>Bacteroidota</taxon>
        <taxon>Cytophagia</taxon>
        <taxon>Cytophagales</taxon>
        <taxon>Cyclobacteriaceae</taxon>
        <taxon>Algoriphagus</taxon>
    </lineage>
</organism>
<accession>A3HTJ6</accession>
<dbReference type="STRING" id="388413.ALPR1_13125"/>
<gene>
    <name evidence="4" type="ORF">ALPR1_13125</name>
</gene>
<dbReference type="GO" id="GO:0004553">
    <property type="term" value="F:hydrolase activity, hydrolyzing O-glycosyl compounds"/>
    <property type="evidence" value="ECO:0007669"/>
    <property type="project" value="InterPro"/>
</dbReference>
<dbReference type="InterPro" id="IPR008928">
    <property type="entry name" value="6-hairpin_glycosidase_sf"/>
</dbReference>
<evidence type="ECO:0000256" key="1">
    <source>
        <dbReference type="ARBA" id="ARBA00023277"/>
    </source>
</evidence>
<evidence type="ECO:0000313" key="4">
    <source>
        <dbReference type="EMBL" id="EAZ83164.1"/>
    </source>
</evidence>
<comment type="caution">
    <text evidence="4">The sequence shown here is derived from an EMBL/GenBank/DDBJ whole genome shotgun (WGS) entry which is preliminary data.</text>
</comment>
<keyword evidence="5" id="KW-1185">Reference proteome</keyword>
<dbReference type="EMBL" id="CM001023">
    <property type="protein sequence ID" value="EAZ83164.1"/>
    <property type="molecule type" value="Genomic_DNA"/>
</dbReference>
<dbReference type="Proteomes" id="UP000003919">
    <property type="component" value="Chromosome"/>
</dbReference>
<keyword evidence="2" id="KW-0624">Polysaccharide degradation</keyword>
<sequence>MGSSPRDFVWGSNAVASNQGILLIKAFLISHNKAYLDVSKGILDYLLGRNATGYSYVTGFGANTPLHPHH</sequence>
<feature type="domain" description="Glycoside hydrolase family 9" evidence="3">
    <location>
        <begin position="7"/>
        <end position="70"/>
    </location>
</feature>
<dbReference type="InterPro" id="IPR012341">
    <property type="entry name" value="6hp_glycosidase-like_sf"/>
</dbReference>
<dbReference type="AlphaFoldDB" id="A3HTJ6"/>
<evidence type="ECO:0000313" key="5">
    <source>
        <dbReference type="Proteomes" id="UP000003919"/>
    </source>
</evidence>
<dbReference type="SUPFAM" id="SSF48208">
    <property type="entry name" value="Six-hairpin glycosidases"/>
    <property type="match status" value="1"/>
</dbReference>
<protein>
    <submittedName>
        <fullName evidence="4">Endoglucanase A</fullName>
    </submittedName>
</protein>
<reference evidence="4 5" key="1">
    <citation type="journal article" date="2011" name="J. Bacteriol.">
        <title>Complete genome sequence of Algoriphagus sp. PR1, bacterial prey of a colony-forming choanoflagellate.</title>
        <authorList>
            <person name="Alegado R.A."/>
            <person name="Ferriera S."/>
            <person name="Nusbaum C."/>
            <person name="Young S.K."/>
            <person name="Zeng Q."/>
            <person name="Imamovic A."/>
            <person name="Fairclough S.R."/>
            <person name="King N."/>
        </authorList>
    </citation>
    <scope>NUCLEOTIDE SEQUENCE [LARGE SCALE GENOMIC DNA]</scope>
    <source>
        <strain evidence="4 5">PR1</strain>
    </source>
</reference>
<proteinExistence type="predicted"/>
<dbReference type="EMBL" id="AAXU02000001">
    <property type="protein sequence ID" value="EAZ83164.1"/>
    <property type="molecule type" value="Genomic_DNA"/>
</dbReference>
<dbReference type="Pfam" id="PF00759">
    <property type="entry name" value="Glyco_hydro_9"/>
    <property type="match status" value="1"/>
</dbReference>
<evidence type="ECO:0000259" key="3">
    <source>
        <dbReference type="Pfam" id="PF00759"/>
    </source>
</evidence>
<keyword evidence="1" id="KW-0119">Carbohydrate metabolism</keyword>
<evidence type="ECO:0000256" key="2">
    <source>
        <dbReference type="ARBA" id="ARBA00023326"/>
    </source>
</evidence>
<dbReference type="InterPro" id="IPR001701">
    <property type="entry name" value="Glyco_hydro_9"/>
</dbReference>
<name>A3HTJ6_9BACT</name>
<dbReference type="Gene3D" id="1.50.10.10">
    <property type="match status" value="1"/>
</dbReference>
<dbReference type="GO" id="GO:0000272">
    <property type="term" value="P:polysaccharide catabolic process"/>
    <property type="evidence" value="ECO:0007669"/>
    <property type="project" value="UniProtKB-KW"/>
</dbReference>